<dbReference type="RefSeq" id="XP_007310753.1">
    <property type="nucleotide sequence ID" value="XM_007310691.1"/>
</dbReference>
<evidence type="ECO:0000313" key="2">
    <source>
        <dbReference type="Proteomes" id="UP000053927"/>
    </source>
</evidence>
<organism evidence="1 2">
    <name type="scientific">Stereum hirsutum (strain FP-91666)</name>
    <name type="common">White-rot fungus</name>
    <dbReference type="NCBI Taxonomy" id="721885"/>
    <lineage>
        <taxon>Eukaryota</taxon>
        <taxon>Fungi</taxon>
        <taxon>Dikarya</taxon>
        <taxon>Basidiomycota</taxon>
        <taxon>Agaricomycotina</taxon>
        <taxon>Agaricomycetes</taxon>
        <taxon>Russulales</taxon>
        <taxon>Stereaceae</taxon>
        <taxon>Stereum</taxon>
    </lineage>
</organism>
<name>R7RXK7_STEHR</name>
<dbReference type="EMBL" id="JH687399">
    <property type="protein sequence ID" value="EIM80141.1"/>
    <property type="molecule type" value="Genomic_DNA"/>
</dbReference>
<proteinExistence type="predicted"/>
<keyword evidence="2" id="KW-1185">Reference proteome</keyword>
<protein>
    <submittedName>
        <fullName evidence="1">Uncharacterized protein</fullName>
    </submittedName>
</protein>
<accession>R7RXK7</accession>
<reference evidence="2" key="1">
    <citation type="journal article" date="2012" name="Science">
        <title>The Paleozoic origin of enzymatic lignin decomposition reconstructed from 31 fungal genomes.</title>
        <authorList>
            <person name="Floudas D."/>
            <person name="Binder M."/>
            <person name="Riley R."/>
            <person name="Barry K."/>
            <person name="Blanchette R.A."/>
            <person name="Henrissat B."/>
            <person name="Martinez A.T."/>
            <person name="Otillar R."/>
            <person name="Spatafora J.W."/>
            <person name="Yadav J.S."/>
            <person name="Aerts A."/>
            <person name="Benoit I."/>
            <person name="Boyd A."/>
            <person name="Carlson A."/>
            <person name="Copeland A."/>
            <person name="Coutinho P.M."/>
            <person name="de Vries R.P."/>
            <person name="Ferreira P."/>
            <person name="Findley K."/>
            <person name="Foster B."/>
            <person name="Gaskell J."/>
            <person name="Glotzer D."/>
            <person name="Gorecki P."/>
            <person name="Heitman J."/>
            <person name="Hesse C."/>
            <person name="Hori C."/>
            <person name="Igarashi K."/>
            <person name="Jurgens J.A."/>
            <person name="Kallen N."/>
            <person name="Kersten P."/>
            <person name="Kohler A."/>
            <person name="Kuees U."/>
            <person name="Kumar T.K.A."/>
            <person name="Kuo A."/>
            <person name="LaButti K."/>
            <person name="Larrondo L.F."/>
            <person name="Lindquist E."/>
            <person name="Ling A."/>
            <person name="Lombard V."/>
            <person name="Lucas S."/>
            <person name="Lundell T."/>
            <person name="Martin R."/>
            <person name="McLaughlin D.J."/>
            <person name="Morgenstern I."/>
            <person name="Morin E."/>
            <person name="Murat C."/>
            <person name="Nagy L.G."/>
            <person name="Nolan M."/>
            <person name="Ohm R.A."/>
            <person name="Patyshakuliyeva A."/>
            <person name="Rokas A."/>
            <person name="Ruiz-Duenas F.J."/>
            <person name="Sabat G."/>
            <person name="Salamov A."/>
            <person name="Samejima M."/>
            <person name="Schmutz J."/>
            <person name="Slot J.C."/>
            <person name="St John F."/>
            <person name="Stenlid J."/>
            <person name="Sun H."/>
            <person name="Sun S."/>
            <person name="Syed K."/>
            <person name="Tsang A."/>
            <person name="Wiebenga A."/>
            <person name="Young D."/>
            <person name="Pisabarro A."/>
            <person name="Eastwood D.C."/>
            <person name="Martin F."/>
            <person name="Cullen D."/>
            <person name="Grigoriev I.V."/>
            <person name="Hibbett D.S."/>
        </authorList>
    </citation>
    <scope>NUCLEOTIDE SEQUENCE [LARGE SCALE GENOMIC DNA]</scope>
    <source>
        <strain evidence="2">FP-91666</strain>
    </source>
</reference>
<evidence type="ECO:0000313" key="1">
    <source>
        <dbReference type="EMBL" id="EIM80141.1"/>
    </source>
</evidence>
<dbReference type="GeneID" id="18800097"/>
<sequence>MLVVTSYPIVGSICSSIREGQGIRRKNGTRARMQQHWRERLSDLVVHGAGLSSVPSDALNVKLRMPTVVVDTIDEFERFEQLLPIW</sequence>
<dbReference type="Proteomes" id="UP000053927">
    <property type="component" value="Unassembled WGS sequence"/>
</dbReference>
<dbReference type="AlphaFoldDB" id="R7RXK7"/>
<gene>
    <name evidence="1" type="ORF">STEHIDRAFT_150739</name>
</gene>
<dbReference type="KEGG" id="shs:STEHIDRAFT_150739"/>